<dbReference type="CDD" id="cd00054">
    <property type="entry name" value="EGF_CA"/>
    <property type="match status" value="3"/>
</dbReference>
<dbReference type="PANTHER" id="PTHR24020">
    <property type="entry name" value="COLLAGEN ALPHA"/>
    <property type="match status" value="1"/>
</dbReference>
<dbReference type="PROSITE" id="PS50234">
    <property type="entry name" value="VWFA"/>
    <property type="match status" value="6"/>
</dbReference>
<dbReference type="GO" id="GO:0005509">
    <property type="term" value="F:calcium ion binding"/>
    <property type="evidence" value="ECO:0007669"/>
    <property type="project" value="InterPro"/>
</dbReference>
<feature type="domain" description="EGF-like" evidence="8">
    <location>
        <begin position="1072"/>
        <end position="1108"/>
    </location>
</feature>
<feature type="disulfide bond" evidence="6">
    <location>
        <begin position="643"/>
        <end position="652"/>
    </location>
</feature>
<evidence type="ECO:0000256" key="1">
    <source>
        <dbReference type="ARBA" id="ARBA00022536"/>
    </source>
</evidence>
<feature type="domain" description="VWFA" evidence="9">
    <location>
        <begin position="1117"/>
        <end position="1298"/>
    </location>
</feature>
<feature type="signal peptide" evidence="7">
    <location>
        <begin position="1"/>
        <end position="22"/>
    </location>
</feature>
<dbReference type="CDD" id="cd01450">
    <property type="entry name" value="vWFA_subfamily_ECM"/>
    <property type="match status" value="4"/>
</dbReference>
<dbReference type="OrthoDB" id="6132182at2759"/>
<evidence type="ECO:0000256" key="6">
    <source>
        <dbReference type="PROSITE-ProRule" id="PRU00076"/>
    </source>
</evidence>
<keyword evidence="5" id="KW-0325">Glycoprotein</keyword>
<reference evidence="10 12" key="2">
    <citation type="journal article" date="2013" name="Nature">
        <title>Insights into bilaterian evolution from three spiralian genomes.</title>
        <authorList>
            <person name="Simakov O."/>
            <person name="Marletaz F."/>
            <person name="Cho S.J."/>
            <person name="Edsinger-Gonzales E."/>
            <person name="Havlak P."/>
            <person name="Hellsten U."/>
            <person name="Kuo D.H."/>
            <person name="Larsson T."/>
            <person name="Lv J."/>
            <person name="Arendt D."/>
            <person name="Savage R."/>
            <person name="Osoegawa K."/>
            <person name="de Jong P."/>
            <person name="Grimwood J."/>
            <person name="Chapman J.A."/>
            <person name="Shapiro H."/>
            <person name="Aerts A."/>
            <person name="Otillar R.P."/>
            <person name="Terry A.Y."/>
            <person name="Boore J.L."/>
            <person name="Grigoriev I.V."/>
            <person name="Lindberg D.R."/>
            <person name="Seaver E.C."/>
            <person name="Weisblat D.A."/>
            <person name="Putnam N.H."/>
            <person name="Rokhsar D.S."/>
        </authorList>
    </citation>
    <scope>NUCLEOTIDE SEQUENCE</scope>
</reference>
<keyword evidence="12" id="KW-1185">Reference proteome</keyword>
<dbReference type="Gene3D" id="2.10.25.10">
    <property type="entry name" value="Laminin"/>
    <property type="match status" value="3"/>
</dbReference>
<evidence type="ECO:0000256" key="5">
    <source>
        <dbReference type="ARBA" id="ARBA00023180"/>
    </source>
</evidence>
<evidence type="ECO:0000313" key="11">
    <source>
        <dbReference type="EnsemblMetazoa" id="HelroP189175"/>
    </source>
</evidence>
<evidence type="ECO:0000313" key="12">
    <source>
        <dbReference type="Proteomes" id="UP000015101"/>
    </source>
</evidence>
<dbReference type="InterPro" id="IPR000742">
    <property type="entry name" value="EGF"/>
</dbReference>
<dbReference type="GeneID" id="20211159"/>
<name>T1FQR2_HELRO</name>
<feature type="domain" description="VWFA" evidence="9">
    <location>
        <begin position="885"/>
        <end position="1069"/>
    </location>
</feature>
<evidence type="ECO:0000259" key="8">
    <source>
        <dbReference type="PROSITE" id="PS50026"/>
    </source>
</evidence>
<feature type="domain" description="VWFA" evidence="9">
    <location>
        <begin position="238"/>
        <end position="418"/>
    </location>
</feature>
<keyword evidence="1 6" id="KW-0245">EGF-like domain</keyword>
<dbReference type="RefSeq" id="XP_009025465.1">
    <property type="nucleotide sequence ID" value="XM_009027217.1"/>
</dbReference>
<organism evidence="11 12">
    <name type="scientific">Helobdella robusta</name>
    <name type="common">Californian leech</name>
    <dbReference type="NCBI Taxonomy" id="6412"/>
    <lineage>
        <taxon>Eukaryota</taxon>
        <taxon>Metazoa</taxon>
        <taxon>Spiralia</taxon>
        <taxon>Lophotrochozoa</taxon>
        <taxon>Annelida</taxon>
        <taxon>Clitellata</taxon>
        <taxon>Hirudinea</taxon>
        <taxon>Rhynchobdellida</taxon>
        <taxon>Glossiphoniidae</taxon>
        <taxon>Helobdella</taxon>
    </lineage>
</organism>
<feature type="domain" description="EGF-like" evidence="8">
    <location>
        <begin position="841"/>
        <end position="877"/>
    </location>
</feature>
<feature type="disulfide bond" evidence="6">
    <location>
        <begin position="867"/>
        <end position="876"/>
    </location>
</feature>
<protein>
    <submittedName>
        <fullName evidence="10 11">Uncharacterized protein</fullName>
    </submittedName>
</protein>
<dbReference type="InterPro" id="IPR036465">
    <property type="entry name" value="vWFA_dom_sf"/>
</dbReference>
<sequence length="1300" mass="142381">MPKEKLFSTFLTVSLLVSVCVGQNVLNKEDCEGEADVVFLVDASSSTTPSDFYNSLNFVRDIVNNWLYVSPDSTHVGLSTISSTGKSEIFLTDYTDSNFLSSAIIGKPVFRGGIGNLKSSLQLVSDEVLRTNNGMRSWVAKVIILVVSDTLILQNDYFRSDLNRLALDLRSSGIMILAMVYGNSQDQLKVNSLLDEILPYPTSNYKYFFRNGSFAGPDMMGSIQQLCKEIPACSGQADIVFLMDSTGTIYPSDWEADVKFVSSVVENMYISSQAVRVSVVRFNIEPTRFFCLNNYNNRYEIVEKVNKDVVYNNGGGTNTALALQFVVEQVFTASCGSRPDVPKIVIIITDGTSNIDQVKTIPTAKMLKDKGIQIFAIGVGDIDEAGRNELIGIASSPPSSYFFKVNEFADLKFLKNTLVKRTCKLPPSSCSSLLDLIFILDTSGSIFLNDYNKEKLFIIDLIRKMDVELGFTKIGFMTFDTQPNEIFSLRTSSNTQDLINLVQSAPYTGGVTNTNLALKFLRETAFSEERGARRGVAKVALLMTDGAANNFTAATQEAVLTRNAGIDIISLGIGSMINKNELQTMSSYPSEKNTIFVEYYDLLTTASDPLLKLICNQIDNCLSNPCLNGGTCQSGLNNFYCKCPGNFTGPKCEKRCTNYVDLVVALDCSSSLLYSDYIQAQLFTRNLIISLNLNVGSRVGALIFSDKAEIQFQLKTYTDTKSALNAVNFRFVEGSTNTAEAIRVARMEMFQPYNGDRLNAPNVLLLITDGQSNVQNRTLDETRLAMNAGITILTIGIGSYVNVDELSRITSFPISANMFVIRDYFQLTDIVTPLSNVLCRDVDACASNPCQNRGTCRSTINSFSCDCPTGFIGDTCNLPCVNQIDVAFLIDVSQDMQPEIYKNLTDFIKGSIRQMDVQSGKTRVAIVEYAEHAKVIIPLSSSTTIYDYMFLTDQLSFGVEKRMISSGLNLAINNVFTASSGDRADATNIAVIVTRGLPHASDTDVMSVAVKAHVAGISTIVVVVGPDFILGRNYLQMSNLASEPIAYNYFSVLTFGRLPAQASLVSASMCNNVSMCSSQTCFNGGKCAEGLNTFTCSCSGTFSGSRCEKTCNSLDLDVVFLADVSGSLELGGFDIATSIMKRITEGLNFRYGRTRMAYVTFANDPTTVFNFNKYLGVDNSQIFVSALNIYQVLEWTNIAKALRHVNSNVLRPEVGHRMGVRTAVVVISDFKPTVDILATAPAANELKAAAEIFGVGLLETPDEETMRMVASSPEYDYTYKVSSTSSVASAADMILEKLCQ</sequence>
<evidence type="ECO:0000259" key="9">
    <source>
        <dbReference type="PROSITE" id="PS50234"/>
    </source>
</evidence>
<comment type="caution">
    <text evidence="6">Lacks conserved residue(s) required for the propagation of feature annotation.</text>
</comment>
<feature type="domain" description="VWFA" evidence="9">
    <location>
        <begin position="435"/>
        <end position="614"/>
    </location>
</feature>
<feature type="domain" description="EGF-like" evidence="8">
    <location>
        <begin position="617"/>
        <end position="653"/>
    </location>
</feature>
<dbReference type="STRING" id="6412.T1FQR2"/>
<reference evidence="11" key="3">
    <citation type="submission" date="2015-06" db="UniProtKB">
        <authorList>
            <consortium name="EnsemblMetazoa"/>
        </authorList>
    </citation>
    <scope>IDENTIFICATION</scope>
</reference>
<evidence type="ECO:0000256" key="4">
    <source>
        <dbReference type="ARBA" id="ARBA00023157"/>
    </source>
</evidence>
<dbReference type="PANTHER" id="PTHR24020:SF84">
    <property type="entry name" value="VWFA DOMAIN-CONTAINING PROTEIN"/>
    <property type="match status" value="1"/>
</dbReference>
<dbReference type="Pfam" id="PF00092">
    <property type="entry name" value="VWA"/>
    <property type="match status" value="6"/>
</dbReference>
<dbReference type="SMART" id="SM00181">
    <property type="entry name" value="EGF"/>
    <property type="match status" value="3"/>
</dbReference>
<feature type="disulfide bond" evidence="6">
    <location>
        <begin position="1098"/>
        <end position="1107"/>
    </location>
</feature>
<dbReference type="FunFam" id="2.10.25.10:FF:000434">
    <property type="entry name" value="Predicted protein"/>
    <property type="match status" value="1"/>
</dbReference>
<dbReference type="CTD" id="20211159"/>
<feature type="domain" description="VWFA" evidence="9">
    <location>
        <begin position="36"/>
        <end position="230"/>
    </location>
</feature>
<evidence type="ECO:0000256" key="3">
    <source>
        <dbReference type="ARBA" id="ARBA00022737"/>
    </source>
</evidence>
<dbReference type="Pfam" id="PF00008">
    <property type="entry name" value="EGF"/>
    <property type="match status" value="2"/>
</dbReference>
<dbReference type="HOGENOM" id="CLU_003792_0_0_1"/>
<keyword evidence="2 7" id="KW-0732">Signal</keyword>
<dbReference type="OMA" id="DLPNVHQ"/>
<dbReference type="EMBL" id="KB097495">
    <property type="protein sequence ID" value="ESN96267.1"/>
    <property type="molecule type" value="Genomic_DNA"/>
</dbReference>
<dbReference type="InterPro" id="IPR050525">
    <property type="entry name" value="ECM_Assembly_Org"/>
</dbReference>
<evidence type="ECO:0000256" key="2">
    <source>
        <dbReference type="ARBA" id="ARBA00022729"/>
    </source>
</evidence>
<dbReference type="EnsemblMetazoa" id="HelroT189175">
    <property type="protein sequence ID" value="HelroP189175"/>
    <property type="gene ID" value="HelroG189175"/>
</dbReference>
<keyword evidence="4 6" id="KW-1015">Disulfide bond</keyword>
<evidence type="ECO:0000256" key="7">
    <source>
        <dbReference type="SAM" id="SignalP"/>
    </source>
</evidence>
<dbReference type="PRINTS" id="PR00453">
    <property type="entry name" value="VWFADOMAIN"/>
</dbReference>
<accession>T1FQR2</accession>
<proteinExistence type="predicted"/>
<dbReference type="KEGG" id="hro:HELRODRAFT_189175"/>
<dbReference type="FunFam" id="2.10.25.10:FF:000122">
    <property type="entry name" value="Protein crumbs homolog 2"/>
    <property type="match status" value="1"/>
</dbReference>
<dbReference type="eggNOG" id="KOG3544">
    <property type="taxonomic scope" value="Eukaryota"/>
</dbReference>
<dbReference type="Proteomes" id="UP000015101">
    <property type="component" value="Unassembled WGS sequence"/>
</dbReference>
<dbReference type="SUPFAM" id="SSF53300">
    <property type="entry name" value="vWA-like"/>
    <property type="match status" value="6"/>
</dbReference>
<dbReference type="SMART" id="SM00327">
    <property type="entry name" value="VWA"/>
    <property type="match status" value="6"/>
</dbReference>
<feature type="chain" id="PRO_5010980945" evidence="7">
    <location>
        <begin position="23"/>
        <end position="1300"/>
    </location>
</feature>
<dbReference type="InterPro" id="IPR001881">
    <property type="entry name" value="EGF-like_Ca-bd_dom"/>
</dbReference>
<evidence type="ECO:0000313" key="10">
    <source>
        <dbReference type="EMBL" id="ESN96267.1"/>
    </source>
</evidence>
<reference evidence="12" key="1">
    <citation type="submission" date="2012-12" db="EMBL/GenBank/DDBJ databases">
        <authorList>
            <person name="Hellsten U."/>
            <person name="Grimwood J."/>
            <person name="Chapman J.A."/>
            <person name="Shapiro H."/>
            <person name="Aerts A."/>
            <person name="Otillar R.P."/>
            <person name="Terry A.Y."/>
            <person name="Boore J.L."/>
            <person name="Simakov O."/>
            <person name="Marletaz F."/>
            <person name="Cho S.-J."/>
            <person name="Edsinger-Gonzales E."/>
            <person name="Havlak P."/>
            <person name="Kuo D.-H."/>
            <person name="Larsson T."/>
            <person name="Lv J."/>
            <person name="Arendt D."/>
            <person name="Savage R."/>
            <person name="Osoegawa K."/>
            <person name="de Jong P."/>
            <person name="Lindberg D.R."/>
            <person name="Seaver E.C."/>
            <person name="Weisblat D.A."/>
            <person name="Putnam N.H."/>
            <person name="Grigoriev I.V."/>
            <person name="Rokhsar D.S."/>
        </authorList>
    </citation>
    <scope>NUCLEOTIDE SEQUENCE</scope>
</reference>
<keyword evidence="3" id="KW-0677">Repeat</keyword>
<dbReference type="PROSITE" id="PS00022">
    <property type="entry name" value="EGF_1"/>
    <property type="match status" value="3"/>
</dbReference>
<dbReference type="InParanoid" id="T1FQR2"/>
<dbReference type="InterPro" id="IPR002035">
    <property type="entry name" value="VWF_A"/>
</dbReference>
<dbReference type="EMBL" id="AMQM01001372">
    <property type="status" value="NOT_ANNOTATED_CDS"/>
    <property type="molecule type" value="Genomic_DNA"/>
</dbReference>
<gene>
    <name evidence="11" type="primary">20211159</name>
    <name evidence="10" type="ORF">HELRODRAFT_189175</name>
</gene>
<dbReference type="SMART" id="SM00179">
    <property type="entry name" value="EGF_CA"/>
    <property type="match status" value="3"/>
</dbReference>
<dbReference type="PROSITE" id="PS50026">
    <property type="entry name" value="EGF_3"/>
    <property type="match status" value="3"/>
</dbReference>
<feature type="domain" description="VWFA" evidence="9">
    <location>
        <begin position="661"/>
        <end position="834"/>
    </location>
</feature>
<dbReference type="Gene3D" id="3.40.50.410">
    <property type="entry name" value="von Willebrand factor, type A domain"/>
    <property type="match status" value="6"/>
</dbReference>